<dbReference type="AlphaFoldDB" id="A0A7G2DX16"/>
<evidence type="ECO:0000313" key="2">
    <source>
        <dbReference type="Proteomes" id="UP000516314"/>
    </source>
</evidence>
<organism evidence="1 2">
    <name type="scientific">Arabidopsis thaliana</name>
    <name type="common">Mouse-ear cress</name>
    <dbReference type="NCBI Taxonomy" id="3702"/>
    <lineage>
        <taxon>Eukaryota</taxon>
        <taxon>Viridiplantae</taxon>
        <taxon>Streptophyta</taxon>
        <taxon>Embryophyta</taxon>
        <taxon>Tracheophyta</taxon>
        <taxon>Spermatophyta</taxon>
        <taxon>Magnoliopsida</taxon>
        <taxon>eudicotyledons</taxon>
        <taxon>Gunneridae</taxon>
        <taxon>Pentapetalae</taxon>
        <taxon>rosids</taxon>
        <taxon>malvids</taxon>
        <taxon>Brassicales</taxon>
        <taxon>Brassicaceae</taxon>
        <taxon>Camelineae</taxon>
        <taxon>Arabidopsis</taxon>
    </lineage>
</organism>
<sequence>MFDYTNQEDKPKKESAHVRAMVEASVDGVWKELYSLFPPKVGESSTDQPKEGYTERDDELLVKRLCDFMKGDAHSNYYKPVITLAESSMEQLAKDFIEVVISEKEQPARDD</sequence>
<name>A0A7G2DX16_ARATH</name>
<protein>
    <submittedName>
        <fullName evidence="1">(thale cress) hypothetical protein</fullName>
    </submittedName>
</protein>
<accession>A0A7G2DX16</accession>
<evidence type="ECO:0000313" key="1">
    <source>
        <dbReference type="EMBL" id="CAD5313059.1"/>
    </source>
</evidence>
<dbReference type="Proteomes" id="UP000516314">
    <property type="component" value="Chromosome 1"/>
</dbReference>
<dbReference type="EMBL" id="LR881466">
    <property type="protein sequence ID" value="CAD5313059.1"/>
    <property type="molecule type" value="Genomic_DNA"/>
</dbReference>
<proteinExistence type="predicted"/>
<reference evidence="1 2" key="1">
    <citation type="submission" date="2020-09" db="EMBL/GenBank/DDBJ databases">
        <authorList>
            <person name="Ashkenazy H."/>
        </authorList>
    </citation>
    <scope>NUCLEOTIDE SEQUENCE [LARGE SCALE GENOMIC DNA]</scope>
    <source>
        <strain evidence="2">cv. Cdm-0</strain>
    </source>
</reference>
<gene>
    <name evidence="1" type="ORF">AT9943_LOCUS1573</name>
</gene>